<reference evidence="4" key="2">
    <citation type="submission" date="2020-09" db="EMBL/GenBank/DDBJ databases">
        <authorList>
            <person name="Sun Q."/>
            <person name="Ohkuma M."/>
        </authorList>
    </citation>
    <scope>NUCLEOTIDE SEQUENCE</scope>
    <source>
        <strain evidence="4">JCM 4956</strain>
    </source>
</reference>
<reference evidence="4" key="1">
    <citation type="journal article" date="2014" name="Int. J. Syst. Evol. Microbiol.">
        <title>Complete genome sequence of Corynebacterium casei LMG S-19264T (=DSM 44701T), isolated from a smear-ripened cheese.</title>
        <authorList>
            <consortium name="US DOE Joint Genome Institute (JGI-PGF)"/>
            <person name="Walter F."/>
            <person name="Albersmeier A."/>
            <person name="Kalinowski J."/>
            <person name="Ruckert C."/>
        </authorList>
    </citation>
    <scope>NUCLEOTIDE SEQUENCE</scope>
    <source>
        <strain evidence="4">JCM 4956</strain>
    </source>
</reference>
<accession>A0A918NPJ0</accession>
<dbReference type="Proteomes" id="UP000645555">
    <property type="component" value="Unassembled WGS sequence"/>
</dbReference>
<dbReference type="Gene3D" id="1.10.101.10">
    <property type="entry name" value="PGBD-like superfamily/PGBD"/>
    <property type="match status" value="1"/>
</dbReference>
<organism evidence="4 5">
    <name type="scientific">Streptomyces fructofermentans</name>
    <dbReference type="NCBI Taxonomy" id="152141"/>
    <lineage>
        <taxon>Bacteria</taxon>
        <taxon>Bacillati</taxon>
        <taxon>Actinomycetota</taxon>
        <taxon>Actinomycetes</taxon>
        <taxon>Kitasatosporales</taxon>
        <taxon>Streptomycetaceae</taxon>
        <taxon>Streptomyces</taxon>
    </lineage>
</organism>
<dbReference type="EMBL" id="BMWD01000027">
    <property type="protein sequence ID" value="GGX85696.1"/>
    <property type="molecule type" value="Genomic_DNA"/>
</dbReference>
<dbReference type="Gene3D" id="3.30.1380.10">
    <property type="match status" value="1"/>
</dbReference>
<dbReference type="SUPFAM" id="SSF55166">
    <property type="entry name" value="Hedgehog/DD-peptidase"/>
    <property type="match status" value="1"/>
</dbReference>
<dbReference type="SUPFAM" id="SSF47090">
    <property type="entry name" value="PGBD-like"/>
    <property type="match status" value="1"/>
</dbReference>
<protein>
    <recommendedName>
        <fullName evidence="6">Muramoyl-pentapeptide carboxypeptidase</fullName>
    </recommendedName>
</protein>
<proteinExistence type="predicted"/>
<evidence type="ECO:0000259" key="3">
    <source>
        <dbReference type="Pfam" id="PF08291"/>
    </source>
</evidence>
<dbReference type="InterPro" id="IPR002477">
    <property type="entry name" value="Peptidoglycan-bd-like"/>
</dbReference>
<feature type="compositionally biased region" description="Basic residues" evidence="1">
    <location>
        <begin position="83"/>
        <end position="95"/>
    </location>
</feature>
<comment type="caution">
    <text evidence="4">The sequence shown here is derived from an EMBL/GenBank/DDBJ whole genome shotgun (WGS) entry which is preliminary data.</text>
</comment>
<gene>
    <name evidence="4" type="ORF">GCM10010515_61320</name>
</gene>
<name>A0A918NPJ0_9ACTN</name>
<keyword evidence="5" id="KW-1185">Reference proteome</keyword>
<dbReference type="InterPro" id="IPR036365">
    <property type="entry name" value="PGBD-like_sf"/>
</dbReference>
<dbReference type="InterPro" id="IPR009045">
    <property type="entry name" value="Zn_M74/Hedgehog-like"/>
</dbReference>
<feature type="domain" description="Peptidase M15A C-terminal" evidence="3">
    <location>
        <begin position="224"/>
        <end position="335"/>
    </location>
</feature>
<feature type="region of interest" description="Disordered" evidence="1">
    <location>
        <begin position="40"/>
        <end position="110"/>
    </location>
</feature>
<evidence type="ECO:0000313" key="4">
    <source>
        <dbReference type="EMBL" id="GGX85696.1"/>
    </source>
</evidence>
<evidence type="ECO:0008006" key="6">
    <source>
        <dbReference type="Google" id="ProtNLM"/>
    </source>
</evidence>
<evidence type="ECO:0000256" key="1">
    <source>
        <dbReference type="SAM" id="MobiDB-lite"/>
    </source>
</evidence>
<dbReference type="AlphaFoldDB" id="A0A918NPJ0"/>
<dbReference type="InterPro" id="IPR013230">
    <property type="entry name" value="Peptidase_M15A_C"/>
</dbReference>
<dbReference type="Pfam" id="PF08291">
    <property type="entry name" value="Peptidase_M15_3"/>
    <property type="match status" value="1"/>
</dbReference>
<dbReference type="InterPro" id="IPR036366">
    <property type="entry name" value="PGBDSf"/>
</dbReference>
<evidence type="ECO:0000313" key="5">
    <source>
        <dbReference type="Proteomes" id="UP000645555"/>
    </source>
</evidence>
<evidence type="ECO:0000259" key="2">
    <source>
        <dbReference type="Pfam" id="PF01471"/>
    </source>
</evidence>
<feature type="domain" description="Peptidoglycan binding-like" evidence="2">
    <location>
        <begin position="152"/>
        <end position="212"/>
    </location>
</feature>
<sequence>MVKASGPPCPPARTGGGFTFPTGVEVRGVSALVDDTSLCDHDDTRPASGPHWTTGATGVEDGTGSGPRAPAREVRPGVVPFRPAHRPPARTRHPRTSPQGLTMTSPLLPPNRRAVLRGTLVATVGALAGPLLLSDTAHAYAWTRTLNQGATGADVTELQIRTAGWAADSPSHSRVSVDGDFGPGTAAAVRRFQAAYGLAVDGSAGPATQAQLNSLEQSDGSTAHFDWSEFTDRSSGTFEGGKVSAATARENVRRAMYKLEALRRKLGDTPVTVNSGFRSIAHNAEIGGASDSMHLYGTAADLDVPGVGNRTVYQKAETCGFSGLERYTVDHQHVDSRADLGRAWWWESGTI</sequence>
<dbReference type="Pfam" id="PF01471">
    <property type="entry name" value="PG_binding_1"/>
    <property type="match status" value="1"/>
</dbReference>
<feature type="region of interest" description="Disordered" evidence="1">
    <location>
        <begin position="1"/>
        <end position="22"/>
    </location>
</feature>